<dbReference type="GO" id="GO:0006310">
    <property type="term" value="P:DNA recombination"/>
    <property type="evidence" value="ECO:0007669"/>
    <property type="project" value="UniProtKB-KW"/>
</dbReference>
<feature type="domain" description="Tyr recombinase" evidence="7">
    <location>
        <begin position="217"/>
        <end position="426"/>
    </location>
</feature>
<dbReference type="GO" id="GO:0003677">
    <property type="term" value="F:DNA binding"/>
    <property type="evidence" value="ECO:0007669"/>
    <property type="project" value="UniProtKB-KW"/>
</dbReference>
<protein>
    <recommendedName>
        <fullName evidence="10">Tyr recombinase domain-containing protein</fullName>
    </recommendedName>
</protein>
<accession>A0A382EC87</accession>
<dbReference type="InterPro" id="IPR025166">
    <property type="entry name" value="Integrase_DNA_bind_dom"/>
</dbReference>
<gene>
    <name evidence="9" type="ORF">METZ01_LOCUS200435</name>
</gene>
<reference evidence="9" key="1">
    <citation type="submission" date="2018-05" db="EMBL/GenBank/DDBJ databases">
        <authorList>
            <person name="Lanie J.A."/>
            <person name="Ng W.-L."/>
            <person name="Kazmierczak K.M."/>
            <person name="Andrzejewski T.M."/>
            <person name="Davidsen T.M."/>
            <person name="Wayne K.J."/>
            <person name="Tettelin H."/>
            <person name="Glass J.I."/>
            <person name="Rusch D."/>
            <person name="Podicherti R."/>
            <person name="Tsui H.-C.T."/>
            <person name="Winkler M.E."/>
        </authorList>
    </citation>
    <scope>NUCLEOTIDE SEQUENCE</scope>
</reference>
<name>A0A382EC87_9ZZZZ</name>
<dbReference type="GO" id="GO:0015074">
    <property type="term" value="P:DNA integration"/>
    <property type="evidence" value="ECO:0007669"/>
    <property type="project" value="UniProtKB-KW"/>
</dbReference>
<dbReference type="EMBL" id="UINC01043485">
    <property type="protein sequence ID" value="SVB47581.1"/>
    <property type="molecule type" value="Genomic_DNA"/>
</dbReference>
<dbReference type="PROSITE" id="PS51900">
    <property type="entry name" value="CB"/>
    <property type="match status" value="1"/>
</dbReference>
<dbReference type="SUPFAM" id="SSF56349">
    <property type="entry name" value="DNA breaking-rejoining enzymes"/>
    <property type="match status" value="1"/>
</dbReference>
<dbReference type="InterPro" id="IPR010998">
    <property type="entry name" value="Integrase_recombinase_N"/>
</dbReference>
<keyword evidence="2" id="KW-0229">DNA integration</keyword>
<sequence length="484" mass="55078">MSKQKTNVIRAKTTTSLFGVINKSTANKLKPRNRTYHFRDKKLKGFYIIVHTSGSKRYVVRKRPLGVKEAKPIIIGDTEVFTAKEARAVAVKYIGQISQGLNPLLEKEKAKQQQATVMEMLEKYFKFKKPKEKTIKDYRALMNNRLSIFANKPINLITVADISNWYEKNSDAPRSADIGLSILKNCFDQAVAIDIVKATDNPIPKVASMIKRPEVKRKKTELKGRVLEEFMTALFHVGRENLIGVTARDWILFKLATGTRSKELSKMEWKDVDRKKMIYTLHDTKTGIPLEQAITPLTQCILNNRGIVQKSNNYKGKYVFETNRSDNTDGYFKDARKAINQIKAFGSIKAKITPHDFRNVFITLAEHKANVVVGTRETEEGHETIYERMNTSQIKTLVGHKKTDVTEGYSDKEIDAIGQQLHAIQNELSKCVLNAGEKTGDRFIGIFNIAWYGEDAYYQNVGSIDPVYNPIQSNWAEAVREKTS</sequence>
<keyword evidence="6" id="KW-1160">Virus entry into host cell</keyword>
<dbReference type="Gene3D" id="1.10.150.130">
    <property type="match status" value="1"/>
</dbReference>
<evidence type="ECO:0000256" key="3">
    <source>
        <dbReference type="ARBA" id="ARBA00023125"/>
    </source>
</evidence>
<dbReference type="InterPro" id="IPR050808">
    <property type="entry name" value="Phage_Integrase"/>
</dbReference>
<comment type="similarity">
    <text evidence="1">Belongs to the 'phage' integrase family.</text>
</comment>
<dbReference type="GO" id="GO:0075713">
    <property type="term" value="P:establishment of integrated proviral latency"/>
    <property type="evidence" value="ECO:0007669"/>
    <property type="project" value="UniProtKB-KW"/>
</dbReference>
<dbReference type="PANTHER" id="PTHR30629:SF2">
    <property type="entry name" value="PROPHAGE INTEGRASE INTS-RELATED"/>
    <property type="match status" value="1"/>
</dbReference>
<keyword evidence="3" id="KW-0238">DNA-binding</keyword>
<dbReference type="Pfam" id="PF00589">
    <property type="entry name" value="Phage_integrase"/>
    <property type="match status" value="1"/>
</dbReference>
<dbReference type="Gene3D" id="3.30.160.390">
    <property type="entry name" value="Integrase, DNA-binding domain"/>
    <property type="match status" value="1"/>
</dbReference>
<dbReference type="Gene3D" id="1.10.443.10">
    <property type="entry name" value="Intergrase catalytic core"/>
    <property type="match status" value="1"/>
</dbReference>
<dbReference type="GO" id="GO:0046718">
    <property type="term" value="P:symbiont entry into host cell"/>
    <property type="evidence" value="ECO:0007669"/>
    <property type="project" value="UniProtKB-KW"/>
</dbReference>
<evidence type="ECO:0000259" key="8">
    <source>
        <dbReference type="PROSITE" id="PS51900"/>
    </source>
</evidence>
<dbReference type="AlphaFoldDB" id="A0A382EC87"/>
<evidence type="ECO:0000256" key="6">
    <source>
        <dbReference type="ARBA" id="ARBA00023296"/>
    </source>
</evidence>
<dbReference type="GO" id="GO:0044826">
    <property type="term" value="P:viral genome integration into host DNA"/>
    <property type="evidence" value="ECO:0007669"/>
    <property type="project" value="UniProtKB-KW"/>
</dbReference>
<feature type="domain" description="Core-binding (CB)" evidence="8">
    <location>
        <begin position="115"/>
        <end position="191"/>
    </location>
</feature>
<evidence type="ECO:0000256" key="4">
    <source>
        <dbReference type="ARBA" id="ARBA00023172"/>
    </source>
</evidence>
<evidence type="ECO:0000259" key="7">
    <source>
        <dbReference type="PROSITE" id="PS51898"/>
    </source>
</evidence>
<dbReference type="Pfam" id="PF13356">
    <property type="entry name" value="Arm-DNA-bind_3"/>
    <property type="match status" value="1"/>
</dbReference>
<keyword evidence="4" id="KW-0233">DNA recombination</keyword>
<dbReference type="PANTHER" id="PTHR30629">
    <property type="entry name" value="PROPHAGE INTEGRASE"/>
    <property type="match status" value="1"/>
</dbReference>
<evidence type="ECO:0000256" key="5">
    <source>
        <dbReference type="ARBA" id="ARBA00023195"/>
    </source>
</evidence>
<evidence type="ECO:0000256" key="2">
    <source>
        <dbReference type="ARBA" id="ARBA00022908"/>
    </source>
</evidence>
<proteinExistence type="inferred from homology"/>
<dbReference type="InterPro" id="IPR038488">
    <property type="entry name" value="Integrase_DNA-bd_sf"/>
</dbReference>
<keyword evidence="5" id="KW-1179">Viral genome integration</keyword>
<evidence type="ECO:0000313" key="9">
    <source>
        <dbReference type="EMBL" id="SVB47581.1"/>
    </source>
</evidence>
<organism evidence="9">
    <name type="scientific">marine metagenome</name>
    <dbReference type="NCBI Taxonomy" id="408172"/>
    <lineage>
        <taxon>unclassified sequences</taxon>
        <taxon>metagenomes</taxon>
        <taxon>ecological metagenomes</taxon>
    </lineage>
</organism>
<evidence type="ECO:0000256" key="1">
    <source>
        <dbReference type="ARBA" id="ARBA00008857"/>
    </source>
</evidence>
<dbReference type="InterPro" id="IPR044068">
    <property type="entry name" value="CB"/>
</dbReference>
<evidence type="ECO:0008006" key="10">
    <source>
        <dbReference type="Google" id="ProtNLM"/>
    </source>
</evidence>
<dbReference type="InterPro" id="IPR011010">
    <property type="entry name" value="DNA_brk_join_enz"/>
</dbReference>
<dbReference type="InterPro" id="IPR002104">
    <property type="entry name" value="Integrase_catalytic"/>
</dbReference>
<dbReference type="InterPro" id="IPR013762">
    <property type="entry name" value="Integrase-like_cat_sf"/>
</dbReference>
<dbReference type="PROSITE" id="PS51898">
    <property type="entry name" value="TYR_RECOMBINASE"/>
    <property type="match status" value="1"/>
</dbReference>